<protein>
    <submittedName>
        <fullName evidence="1">Uncharacterized protein</fullName>
    </submittedName>
</protein>
<accession>A0A0E9UUW6</accession>
<sequence>MHFTFLWASDENHSFQHCLNWSVAGYALKVFRVTYCRYTEINSYTVRRKETARHNLQHTLLLITTT</sequence>
<reference evidence="1" key="1">
    <citation type="submission" date="2014-11" db="EMBL/GenBank/DDBJ databases">
        <authorList>
            <person name="Amaro Gonzalez C."/>
        </authorList>
    </citation>
    <scope>NUCLEOTIDE SEQUENCE</scope>
</reference>
<dbReference type="AlphaFoldDB" id="A0A0E9UUW6"/>
<proteinExistence type="predicted"/>
<evidence type="ECO:0000313" key="1">
    <source>
        <dbReference type="EMBL" id="JAH69607.1"/>
    </source>
</evidence>
<name>A0A0E9UUW6_ANGAN</name>
<reference evidence="1" key="2">
    <citation type="journal article" date="2015" name="Fish Shellfish Immunol.">
        <title>Early steps in the European eel (Anguilla anguilla)-Vibrio vulnificus interaction in the gills: Role of the RtxA13 toxin.</title>
        <authorList>
            <person name="Callol A."/>
            <person name="Pajuelo D."/>
            <person name="Ebbesson L."/>
            <person name="Teles M."/>
            <person name="MacKenzie S."/>
            <person name="Amaro C."/>
        </authorList>
    </citation>
    <scope>NUCLEOTIDE SEQUENCE</scope>
</reference>
<dbReference type="EMBL" id="GBXM01038970">
    <property type="protein sequence ID" value="JAH69607.1"/>
    <property type="molecule type" value="Transcribed_RNA"/>
</dbReference>
<organism evidence="1">
    <name type="scientific">Anguilla anguilla</name>
    <name type="common">European freshwater eel</name>
    <name type="synonym">Muraena anguilla</name>
    <dbReference type="NCBI Taxonomy" id="7936"/>
    <lineage>
        <taxon>Eukaryota</taxon>
        <taxon>Metazoa</taxon>
        <taxon>Chordata</taxon>
        <taxon>Craniata</taxon>
        <taxon>Vertebrata</taxon>
        <taxon>Euteleostomi</taxon>
        <taxon>Actinopterygii</taxon>
        <taxon>Neopterygii</taxon>
        <taxon>Teleostei</taxon>
        <taxon>Anguilliformes</taxon>
        <taxon>Anguillidae</taxon>
        <taxon>Anguilla</taxon>
    </lineage>
</organism>